<keyword evidence="4" id="KW-1185">Reference proteome</keyword>
<dbReference type="InterPro" id="IPR001447">
    <property type="entry name" value="Arylamine_N-AcTrfase"/>
</dbReference>
<accession>A0ABN0TK38</accession>
<organism evidence="3 4">
    <name type="scientific">Cryptosporangium japonicum</name>
    <dbReference type="NCBI Taxonomy" id="80872"/>
    <lineage>
        <taxon>Bacteria</taxon>
        <taxon>Bacillati</taxon>
        <taxon>Actinomycetota</taxon>
        <taxon>Actinomycetes</taxon>
        <taxon>Cryptosporangiales</taxon>
        <taxon>Cryptosporangiaceae</taxon>
        <taxon>Cryptosporangium</taxon>
    </lineage>
</organism>
<sequence>MTATAGGPVSVADPVWPTEGLDLDAYLARIGYDGPRKPTADVLEQVHRAHTGTIPFENIDLVLGVLPPLDVPSVQRKLVAERRGGACAELTVLFAAALEHLGFPARRLMVRPRLGDRNKQGKLHAVVIVEADGRQWLTDVGFGGEGLQQPIELVDGAESHVGPWRWRLNAEGDYWVLRTLRHDGWFDLYEFTSDPAFPIDFEVGLHFSTMSPRSKFNEFLLVQRARAEAKQYFVGRKLITFPPDGPPSEQVIATDEIGAVLRDTFQLGLTDELAAKLATLPMPDEKAFS</sequence>
<dbReference type="PANTHER" id="PTHR11786">
    <property type="entry name" value="N-HYDROXYARYLAMINE O-ACETYLTRANSFERASE"/>
    <property type="match status" value="1"/>
</dbReference>
<evidence type="ECO:0000313" key="4">
    <source>
        <dbReference type="Proteomes" id="UP001500967"/>
    </source>
</evidence>
<reference evidence="3 4" key="1">
    <citation type="journal article" date="2019" name="Int. J. Syst. Evol. Microbiol.">
        <title>The Global Catalogue of Microorganisms (GCM) 10K type strain sequencing project: providing services to taxonomists for standard genome sequencing and annotation.</title>
        <authorList>
            <consortium name="The Broad Institute Genomics Platform"/>
            <consortium name="The Broad Institute Genome Sequencing Center for Infectious Disease"/>
            <person name="Wu L."/>
            <person name="Ma J."/>
        </authorList>
    </citation>
    <scope>NUCLEOTIDE SEQUENCE [LARGE SCALE GENOMIC DNA]</scope>
    <source>
        <strain evidence="3 4">JCM 10425</strain>
    </source>
</reference>
<dbReference type="PRINTS" id="PR01543">
    <property type="entry name" value="ANATRNSFRASE"/>
</dbReference>
<name>A0ABN0TK38_9ACTN</name>
<comment type="caution">
    <text evidence="3">The sequence shown here is derived from an EMBL/GenBank/DDBJ whole genome shotgun (WGS) entry which is preliminary data.</text>
</comment>
<proteinExistence type="inferred from homology"/>
<evidence type="ECO:0000256" key="1">
    <source>
        <dbReference type="ARBA" id="ARBA00006547"/>
    </source>
</evidence>
<gene>
    <name evidence="3" type="ORF">GCM10009539_06160</name>
</gene>
<dbReference type="EMBL" id="BAAAGX010000003">
    <property type="protein sequence ID" value="GAA0223721.1"/>
    <property type="molecule type" value="Genomic_DNA"/>
</dbReference>
<dbReference type="Proteomes" id="UP001500967">
    <property type="component" value="Unassembled WGS sequence"/>
</dbReference>
<dbReference type="RefSeq" id="WP_344647167.1">
    <property type="nucleotide sequence ID" value="NZ_BAAAGX010000003.1"/>
</dbReference>
<dbReference type="SUPFAM" id="SSF54001">
    <property type="entry name" value="Cysteine proteinases"/>
    <property type="match status" value="1"/>
</dbReference>
<evidence type="ECO:0000256" key="2">
    <source>
        <dbReference type="RuleBase" id="RU003452"/>
    </source>
</evidence>
<dbReference type="Pfam" id="PF00797">
    <property type="entry name" value="Acetyltransf_2"/>
    <property type="match status" value="1"/>
</dbReference>
<dbReference type="Gene3D" id="2.40.128.150">
    <property type="entry name" value="Cysteine proteinases"/>
    <property type="match status" value="1"/>
</dbReference>
<comment type="similarity">
    <text evidence="1 2">Belongs to the arylamine N-acetyltransferase family.</text>
</comment>
<dbReference type="PANTHER" id="PTHR11786:SF0">
    <property type="entry name" value="ARYLAMINE N-ACETYLTRANSFERASE 4-RELATED"/>
    <property type="match status" value="1"/>
</dbReference>
<evidence type="ECO:0000313" key="3">
    <source>
        <dbReference type="EMBL" id="GAA0223721.1"/>
    </source>
</evidence>
<dbReference type="InterPro" id="IPR038765">
    <property type="entry name" value="Papain-like_cys_pep_sf"/>
</dbReference>
<dbReference type="Gene3D" id="3.30.2140.10">
    <property type="entry name" value="Arylamine N-acetyltransferase"/>
    <property type="match status" value="1"/>
</dbReference>
<protein>
    <submittedName>
        <fullName evidence="3">Arylamine N-acetyltransferase</fullName>
    </submittedName>
</protein>